<proteinExistence type="predicted"/>
<dbReference type="GeneID" id="70187092"/>
<evidence type="ECO:0000313" key="1">
    <source>
        <dbReference type="EMBL" id="KAH7012061.1"/>
    </source>
</evidence>
<reference evidence="1" key="1">
    <citation type="journal article" date="2021" name="Nat. Commun.">
        <title>Genetic determinants of endophytism in the Arabidopsis root mycobiome.</title>
        <authorList>
            <person name="Mesny F."/>
            <person name="Miyauchi S."/>
            <person name="Thiergart T."/>
            <person name="Pickel B."/>
            <person name="Atanasova L."/>
            <person name="Karlsson M."/>
            <person name="Huettel B."/>
            <person name="Barry K.W."/>
            <person name="Haridas S."/>
            <person name="Chen C."/>
            <person name="Bauer D."/>
            <person name="Andreopoulos W."/>
            <person name="Pangilinan J."/>
            <person name="LaButti K."/>
            <person name="Riley R."/>
            <person name="Lipzen A."/>
            <person name="Clum A."/>
            <person name="Drula E."/>
            <person name="Henrissat B."/>
            <person name="Kohler A."/>
            <person name="Grigoriev I.V."/>
            <person name="Martin F.M."/>
            <person name="Hacquard S."/>
        </authorList>
    </citation>
    <scope>NUCLEOTIDE SEQUENCE</scope>
    <source>
        <strain evidence="1">MPI-CAGE-CH-0230</strain>
    </source>
</reference>
<name>A0A9P9BHM7_9PEZI</name>
<dbReference type="InterPro" id="IPR016169">
    <property type="entry name" value="FAD-bd_PCMH_sub2"/>
</dbReference>
<keyword evidence="2" id="KW-1185">Reference proteome</keyword>
<sequence length="123" mass="13588">MTAADGPLQRGDGDVRGGLMGFYEPLPMLCFHTVVIADNRVVTALATEHADLWRAFKGGLKGWLTNFVVMAEFGLRFGRDRPVWSTWLDCICQCVVCPAGNNDLGLRITLWLRAPLSLAHPCK</sequence>
<accession>A0A9P9BHM7</accession>
<dbReference type="RefSeq" id="XP_046004437.1">
    <property type="nucleotide sequence ID" value="XM_046157546.1"/>
</dbReference>
<gene>
    <name evidence="1" type="ORF">B0I36DRAFT_356159</name>
</gene>
<dbReference type="EMBL" id="JAGTJQ010000015">
    <property type="protein sequence ID" value="KAH7012061.1"/>
    <property type="molecule type" value="Genomic_DNA"/>
</dbReference>
<dbReference type="Gene3D" id="3.30.465.10">
    <property type="match status" value="1"/>
</dbReference>
<comment type="caution">
    <text evidence="1">The sequence shown here is derived from an EMBL/GenBank/DDBJ whole genome shotgun (WGS) entry which is preliminary data.</text>
</comment>
<organism evidence="1 2">
    <name type="scientific">Microdochium trichocladiopsis</name>
    <dbReference type="NCBI Taxonomy" id="1682393"/>
    <lineage>
        <taxon>Eukaryota</taxon>
        <taxon>Fungi</taxon>
        <taxon>Dikarya</taxon>
        <taxon>Ascomycota</taxon>
        <taxon>Pezizomycotina</taxon>
        <taxon>Sordariomycetes</taxon>
        <taxon>Xylariomycetidae</taxon>
        <taxon>Xylariales</taxon>
        <taxon>Microdochiaceae</taxon>
        <taxon>Microdochium</taxon>
    </lineage>
</organism>
<dbReference type="Proteomes" id="UP000756346">
    <property type="component" value="Unassembled WGS sequence"/>
</dbReference>
<protein>
    <submittedName>
        <fullName evidence="1">Uncharacterized protein</fullName>
    </submittedName>
</protein>
<dbReference type="AlphaFoldDB" id="A0A9P9BHM7"/>
<evidence type="ECO:0000313" key="2">
    <source>
        <dbReference type="Proteomes" id="UP000756346"/>
    </source>
</evidence>